<sequence>METNTESVLERIPDFTSKIEQLFFFCEIFSINITLKFPPPLFLKMSPNVARFFKT</sequence>
<organism evidence="1">
    <name type="scientific">viral metagenome</name>
    <dbReference type="NCBI Taxonomy" id="1070528"/>
    <lineage>
        <taxon>unclassified sequences</taxon>
        <taxon>metagenomes</taxon>
        <taxon>organismal metagenomes</taxon>
    </lineage>
</organism>
<accession>A0A6C0HJI7</accession>
<proteinExistence type="predicted"/>
<name>A0A6C0HJI7_9ZZZZ</name>
<evidence type="ECO:0000313" key="1">
    <source>
        <dbReference type="EMBL" id="QHT80315.1"/>
    </source>
</evidence>
<dbReference type="EMBL" id="MN739967">
    <property type="protein sequence ID" value="QHT80315.1"/>
    <property type="molecule type" value="Genomic_DNA"/>
</dbReference>
<dbReference type="AlphaFoldDB" id="A0A6C0HJI7"/>
<reference evidence="1" key="1">
    <citation type="journal article" date="2020" name="Nature">
        <title>Giant virus diversity and host interactions through global metagenomics.</title>
        <authorList>
            <person name="Schulz F."/>
            <person name="Roux S."/>
            <person name="Paez-Espino D."/>
            <person name="Jungbluth S."/>
            <person name="Walsh D.A."/>
            <person name="Denef V.J."/>
            <person name="McMahon K.D."/>
            <person name="Konstantinidis K.T."/>
            <person name="Eloe-Fadrosh E.A."/>
            <person name="Kyrpides N.C."/>
            <person name="Woyke T."/>
        </authorList>
    </citation>
    <scope>NUCLEOTIDE SEQUENCE</scope>
    <source>
        <strain evidence="1">GVMAG-M-3300023184-120</strain>
    </source>
</reference>
<protein>
    <submittedName>
        <fullName evidence="1">Uncharacterized protein</fullName>
    </submittedName>
</protein>